<gene>
    <name evidence="2" type="primary">RPN3_2</name>
    <name evidence="2" type="ORF">LTR16_008261</name>
</gene>
<dbReference type="EMBL" id="JAVRRA010001926">
    <property type="protein sequence ID" value="KAK5278800.1"/>
    <property type="molecule type" value="Genomic_DNA"/>
</dbReference>
<sequence>MAESMEGVVTADRQQDTEADTLKSTVSEIAKANHYDDDLDIAYRQFLLDIISTFGLLEQAVAQFDARFTLRALRFISTIRRRLTPRVLAHVLMVLYSSEEPQFKYFMSYL</sequence>
<evidence type="ECO:0000256" key="1">
    <source>
        <dbReference type="SAM" id="MobiDB-lite"/>
    </source>
</evidence>
<keyword evidence="3" id="KW-1185">Reference proteome</keyword>
<keyword evidence="2" id="KW-0647">Proteasome</keyword>
<comment type="caution">
    <text evidence="2">The sequence shown here is derived from an EMBL/GenBank/DDBJ whole genome shotgun (WGS) entry which is preliminary data.</text>
</comment>
<reference evidence="2 3" key="1">
    <citation type="submission" date="2023-08" db="EMBL/GenBank/DDBJ databases">
        <title>Black Yeasts Isolated from many extreme environments.</title>
        <authorList>
            <person name="Coleine C."/>
            <person name="Stajich J.E."/>
            <person name="Selbmann L."/>
        </authorList>
    </citation>
    <scope>NUCLEOTIDE SEQUENCE [LARGE SCALE GENOMIC DNA]</scope>
    <source>
        <strain evidence="2 3">CCFEE 536</strain>
    </source>
</reference>
<dbReference type="GO" id="GO:0000502">
    <property type="term" value="C:proteasome complex"/>
    <property type="evidence" value="ECO:0007669"/>
    <property type="project" value="UniProtKB-KW"/>
</dbReference>
<feature type="non-terminal residue" evidence="2">
    <location>
        <position position="110"/>
    </location>
</feature>
<proteinExistence type="predicted"/>
<name>A0ABR0M3P0_9PEZI</name>
<evidence type="ECO:0000313" key="2">
    <source>
        <dbReference type="EMBL" id="KAK5278800.1"/>
    </source>
</evidence>
<organism evidence="2 3">
    <name type="scientific">Cryomyces antarcticus</name>
    <dbReference type="NCBI Taxonomy" id="329879"/>
    <lineage>
        <taxon>Eukaryota</taxon>
        <taxon>Fungi</taxon>
        <taxon>Dikarya</taxon>
        <taxon>Ascomycota</taxon>
        <taxon>Pezizomycotina</taxon>
        <taxon>Dothideomycetes</taxon>
        <taxon>Dothideomycetes incertae sedis</taxon>
        <taxon>Cryomyces</taxon>
    </lineage>
</organism>
<feature type="region of interest" description="Disordered" evidence="1">
    <location>
        <begin position="1"/>
        <end position="21"/>
    </location>
</feature>
<protein>
    <submittedName>
        <fullName evidence="2">26S proteasome non-ATPase regulatory subunit</fullName>
    </submittedName>
</protein>
<dbReference type="Proteomes" id="UP001357485">
    <property type="component" value="Unassembled WGS sequence"/>
</dbReference>
<evidence type="ECO:0000313" key="3">
    <source>
        <dbReference type="Proteomes" id="UP001357485"/>
    </source>
</evidence>
<accession>A0ABR0M3P0</accession>